<sequence length="513" mass="57903">MINVLTNRITEILLSMDKKETSAISLRAWVDKEKKKIVFVESDEDFIDVLFSFLTMPMGTIIRLIRKHPPSVGLGCLKNLYESVENLGVQQFQTAVCKNMLLYPRNGSAAQCEKLKLKIDDGQTLKYFLCCNKLCTLSGYKLLSPYSDAICDCQEHINREVHLLETKVAELLPSCTLYDYDYNGVFVREQTRFIISDELQVLPSCTESRLSLLSKLVGSDWSTIEECNFAIGVDEVLTLLKFALSETPLTETLLKNSLANELGKEDFHQGGYVKSRMEEPASNVNKKIHVKLITSKSRKMVCYAEAGEDFVDLLFSFLTVPLGHVVKEMHSSISKGCINHLYNSVHKLDAEKYLKSNEHKAMLVNPKLAPGFSYENNPLGIKEDIHPPYYYAQKKNEFGDWHDLLSYDKARLSSWIQCYSQGSTISTLTVKETTRRGFAKGPAMFTITDKLIITPISSISCLSLLSKLDKPVADIEERVVHVGCEEALRLMVASFVSESVLTDAFLRDPNPEH</sequence>
<proteinExistence type="predicted"/>
<dbReference type="Proteomes" id="UP001164250">
    <property type="component" value="Chromosome 11"/>
</dbReference>
<protein>
    <submittedName>
        <fullName evidence="1">Uncharacterized protein</fullName>
    </submittedName>
</protein>
<evidence type="ECO:0000313" key="2">
    <source>
        <dbReference type="Proteomes" id="UP001164250"/>
    </source>
</evidence>
<comment type="caution">
    <text evidence="1">The sequence shown here is derived from an EMBL/GenBank/DDBJ whole genome shotgun (WGS) entry which is preliminary data.</text>
</comment>
<accession>A0ACC1ADZ9</accession>
<reference evidence="2" key="1">
    <citation type="journal article" date="2023" name="G3 (Bethesda)">
        <title>Genome assembly and association tests identify interacting loci associated with vigor, precocity, and sex in interspecific pistachio rootstocks.</title>
        <authorList>
            <person name="Palmer W."/>
            <person name="Jacygrad E."/>
            <person name="Sagayaradj S."/>
            <person name="Cavanaugh K."/>
            <person name="Han R."/>
            <person name="Bertier L."/>
            <person name="Beede B."/>
            <person name="Kafkas S."/>
            <person name="Golino D."/>
            <person name="Preece J."/>
            <person name="Michelmore R."/>
        </authorList>
    </citation>
    <scope>NUCLEOTIDE SEQUENCE [LARGE SCALE GENOMIC DNA]</scope>
</reference>
<organism evidence="1 2">
    <name type="scientific">Pistacia atlantica</name>
    <dbReference type="NCBI Taxonomy" id="434234"/>
    <lineage>
        <taxon>Eukaryota</taxon>
        <taxon>Viridiplantae</taxon>
        <taxon>Streptophyta</taxon>
        <taxon>Embryophyta</taxon>
        <taxon>Tracheophyta</taxon>
        <taxon>Spermatophyta</taxon>
        <taxon>Magnoliopsida</taxon>
        <taxon>eudicotyledons</taxon>
        <taxon>Gunneridae</taxon>
        <taxon>Pentapetalae</taxon>
        <taxon>rosids</taxon>
        <taxon>malvids</taxon>
        <taxon>Sapindales</taxon>
        <taxon>Anacardiaceae</taxon>
        <taxon>Pistacia</taxon>
    </lineage>
</organism>
<name>A0ACC1ADZ9_9ROSI</name>
<dbReference type="EMBL" id="CM047907">
    <property type="protein sequence ID" value="KAJ0084480.1"/>
    <property type="molecule type" value="Genomic_DNA"/>
</dbReference>
<evidence type="ECO:0000313" key="1">
    <source>
        <dbReference type="EMBL" id="KAJ0084480.1"/>
    </source>
</evidence>
<keyword evidence="2" id="KW-1185">Reference proteome</keyword>
<gene>
    <name evidence="1" type="ORF">Patl1_31201</name>
</gene>